<dbReference type="EMBL" id="QKLU01000004">
    <property type="protein sequence ID" value="PYF74278.1"/>
    <property type="molecule type" value="Genomic_DNA"/>
</dbReference>
<evidence type="ECO:0000313" key="2">
    <source>
        <dbReference type="EMBL" id="PYF74278.1"/>
    </source>
</evidence>
<dbReference type="AlphaFoldDB" id="A0A318UH02"/>
<dbReference type="PROSITE" id="PS51257">
    <property type="entry name" value="PROKAR_LIPOPROTEIN"/>
    <property type="match status" value="1"/>
</dbReference>
<dbReference type="OrthoDB" id="9792011at2"/>
<dbReference type="RefSeq" id="WP_110831443.1">
    <property type="nucleotide sequence ID" value="NZ_QKLU01000004.1"/>
</dbReference>
<accession>A0A318UH02</accession>
<evidence type="ECO:0000313" key="3">
    <source>
        <dbReference type="Proteomes" id="UP000248198"/>
    </source>
</evidence>
<evidence type="ECO:0000259" key="1">
    <source>
        <dbReference type="Pfam" id="PF14344"/>
    </source>
</evidence>
<comment type="caution">
    <text evidence="2">The sequence shown here is derived from an EMBL/GenBank/DDBJ whole genome shotgun (WGS) entry which is preliminary data.</text>
</comment>
<dbReference type="Proteomes" id="UP000248198">
    <property type="component" value="Unassembled WGS sequence"/>
</dbReference>
<name>A0A318UH02_9SPHI</name>
<dbReference type="InterPro" id="IPR025510">
    <property type="entry name" value="DUF4397"/>
</dbReference>
<dbReference type="Pfam" id="PF14344">
    <property type="entry name" value="DUF4397"/>
    <property type="match status" value="1"/>
</dbReference>
<gene>
    <name evidence="2" type="ORF">B0O44_104449</name>
</gene>
<keyword evidence="3" id="KW-1185">Reference proteome</keyword>
<proteinExistence type="predicted"/>
<protein>
    <submittedName>
        <fullName evidence="2">Uncharacterized protein DUF4397</fullName>
    </submittedName>
</protein>
<organism evidence="2 3">
    <name type="scientific">Pedobacter nutrimenti</name>
    <dbReference type="NCBI Taxonomy" id="1241337"/>
    <lineage>
        <taxon>Bacteria</taxon>
        <taxon>Pseudomonadati</taxon>
        <taxon>Bacteroidota</taxon>
        <taxon>Sphingobacteriia</taxon>
        <taxon>Sphingobacteriales</taxon>
        <taxon>Sphingobacteriaceae</taxon>
        <taxon>Pedobacter</taxon>
    </lineage>
</organism>
<reference evidence="2 3" key="1">
    <citation type="submission" date="2018-06" db="EMBL/GenBank/DDBJ databases">
        <title>Genomic Encyclopedia of Archaeal and Bacterial Type Strains, Phase II (KMG-II): from individual species to whole genera.</title>
        <authorList>
            <person name="Goeker M."/>
        </authorList>
    </citation>
    <scope>NUCLEOTIDE SEQUENCE [LARGE SCALE GENOMIC DNA]</scope>
    <source>
        <strain evidence="2 3">DSM 27372</strain>
    </source>
</reference>
<feature type="domain" description="DUF4397" evidence="1">
    <location>
        <begin position="45"/>
        <end position="158"/>
    </location>
</feature>
<sequence>MTTFTKKKSGSPMPGLLVFALLCFSLLWSSCSKKDDTTDPGIGFLTVVNASPTVGTFNVYVGGTLKNNAALPLGGAIIPYMQLAGGSYDVKFTTASSTDNLFTKNITLTGSNTFSFFLIGRTGALDGIQVTDAMTATSSTQAFVRFANLSPDAPSLNLKVTGGNKLVDNQFYKQVSSFIPVDANTYSLDIADQNTGAVKATLAGTALTAGKYYTVMATGLLNPGAAEQSLRIQVINNK</sequence>